<evidence type="ECO:0000313" key="12">
    <source>
        <dbReference type="EMBL" id="AGT10733.1"/>
    </source>
</evidence>
<dbReference type="PANTHER" id="PTHR32196:SF71">
    <property type="entry name" value="AUTOINDUCER 2 IMPORT SYSTEM PERMEASE PROTEIN LSRD"/>
    <property type="match status" value="1"/>
</dbReference>
<keyword evidence="3" id="KW-0813">Transport</keyword>
<evidence type="ECO:0000256" key="8">
    <source>
        <dbReference type="ARBA" id="ARBA00023136"/>
    </source>
</evidence>
<sequence length="338" mass="35004">MRRLFLRWEIVLALLLVLEIAVFGLINPRFLNVSSLLFGTADFVQIGMVAVPLTLVIIAGGIDVSFGSTIGLTAIIFGLALHFGAPLGLAVLASLAVGGFTGLFNATIIRVTRLQPLVVTLGALYLYSGAATVLSGLAGASGYEGIGNFPASFTALGYQQVLGLPLSLVIFLGLAAVMIFLLHATRFGRALFLIGLSENAARHSGLPVGRMQALTYVLLGLFAAMAGLMLSAYFGSARVDLGTTTLLPAITATVLGGASIYGGKGSVLGTVLATFLIGYLQQGLQMSGVPSQISSALSGALLVIVVAARFGSEKLRGELLWQRLFGRAPAALAPAHKN</sequence>
<evidence type="ECO:0000256" key="3">
    <source>
        <dbReference type="ARBA" id="ARBA00022448"/>
    </source>
</evidence>
<dbReference type="HOGENOM" id="CLU_028880_0_0_5"/>
<feature type="transmembrane region" description="Helical" evidence="11">
    <location>
        <begin position="213"/>
        <end position="235"/>
    </location>
</feature>
<comment type="function">
    <text evidence="9">Part of the ABC transporter complex LsrABCD involved in autoinducer 2 (AI-2) import. Probably responsible for the translocation of the substrate across the membrane.</text>
</comment>
<evidence type="ECO:0000256" key="7">
    <source>
        <dbReference type="ARBA" id="ARBA00022989"/>
    </source>
</evidence>
<name>S5YGY6_PARAH</name>
<protein>
    <recommendedName>
        <fullName evidence="10">Autoinducer 2 import system permease protein LsrD</fullName>
    </recommendedName>
</protein>
<evidence type="ECO:0000313" key="13">
    <source>
        <dbReference type="Proteomes" id="UP000015480"/>
    </source>
</evidence>
<comment type="subcellular location">
    <subcellularLocation>
        <location evidence="1">Cell membrane</location>
        <topology evidence="1">Multi-pass membrane protein</topology>
    </subcellularLocation>
</comment>
<dbReference type="GO" id="GO:0005886">
    <property type="term" value="C:plasma membrane"/>
    <property type="evidence" value="ECO:0007669"/>
    <property type="project" value="UniProtKB-SubCell"/>
</dbReference>
<keyword evidence="6 11" id="KW-0812">Transmembrane</keyword>
<dbReference type="CDD" id="cd06579">
    <property type="entry name" value="TM_PBP1_transp_AraH_like"/>
    <property type="match status" value="1"/>
</dbReference>
<dbReference type="EMBL" id="CP006652">
    <property type="protein sequence ID" value="AGT10733.1"/>
    <property type="molecule type" value="Genomic_DNA"/>
</dbReference>
<dbReference type="eggNOG" id="COG1172">
    <property type="taxonomic scope" value="Bacteria"/>
</dbReference>
<dbReference type="Proteomes" id="UP000015480">
    <property type="component" value="Plasmid pAMI4"/>
</dbReference>
<dbReference type="OrthoDB" id="192433at2"/>
<keyword evidence="7 11" id="KW-1133">Transmembrane helix</keyword>
<dbReference type="RefSeq" id="WP_020952218.1">
    <property type="nucleotide sequence ID" value="NC_022049.1"/>
</dbReference>
<evidence type="ECO:0000256" key="4">
    <source>
        <dbReference type="ARBA" id="ARBA00022475"/>
    </source>
</evidence>
<geneLocation type="plasmid" evidence="12 13">
    <name>pAMI4</name>
</geneLocation>
<evidence type="ECO:0000256" key="9">
    <source>
        <dbReference type="ARBA" id="ARBA00025439"/>
    </source>
</evidence>
<dbReference type="AlphaFoldDB" id="S5YGY6"/>
<dbReference type="GO" id="GO:0022857">
    <property type="term" value="F:transmembrane transporter activity"/>
    <property type="evidence" value="ECO:0007669"/>
    <property type="project" value="InterPro"/>
</dbReference>
<reference evidence="12 13" key="1">
    <citation type="journal article" date="2014" name="BMC Genomics">
        <title>Architecture and functions of a multipartite genome of the methylotrophic bacterium Paracoccus aminophilus JCM 7686, containing primary and secondary chromids.</title>
        <authorList>
            <person name="Dziewit L."/>
            <person name="Czarnecki J."/>
            <person name="Wibberg D."/>
            <person name="Radlinska M."/>
            <person name="Mrozek P."/>
            <person name="Szymczak M."/>
            <person name="Schluter A."/>
            <person name="Puhler A."/>
            <person name="Bartosik D."/>
        </authorList>
    </citation>
    <scope>NUCLEOTIDE SEQUENCE [LARGE SCALE GENOMIC DNA]</scope>
    <source>
        <strain evidence="12">JCM 7686</strain>
        <plasmid evidence="13">Plasmid pAMI4</plasmid>
    </source>
</reference>
<evidence type="ECO:0000256" key="11">
    <source>
        <dbReference type="SAM" id="Phobius"/>
    </source>
</evidence>
<keyword evidence="12" id="KW-0614">Plasmid</keyword>
<keyword evidence="8 11" id="KW-0472">Membrane</keyword>
<evidence type="ECO:0000256" key="1">
    <source>
        <dbReference type="ARBA" id="ARBA00004651"/>
    </source>
</evidence>
<gene>
    <name evidence="12" type="ORF">JCM7686_pAMI4p042</name>
</gene>
<feature type="transmembrane region" description="Helical" evidence="11">
    <location>
        <begin position="163"/>
        <end position="182"/>
    </location>
</feature>
<feature type="transmembrane region" description="Helical" evidence="11">
    <location>
        <begin position="66"/>
        <end position="85"/>
    </location>
</feature>
<keyword evidence="13" id="KW-1185">Reference proteome</keyword>
<evidence type="ECO:0000256" key="6">
    <source>
        <dbReference type="ARBA" id="ARBA00022692"/>
    </source>
</evidence>
<feature type="transmembrane region" description="Helical" evidence="11">
    <location>
        <begin position="124"/>
        <end position="143"/>
    </location>
</feature>
<evidence type="ECO:0000256" key="5">
    <source>
        <dbReference type="ARBA" id="ARBA00022519"/>
    </source>
</evidence>
<feature type="transmembrane region" description="Helical" evidence="11">
    <location>
        <begin position="265"/>
        <end position="281"/>
    </location>
</feature>
<feature type="transmembrane region" description="Helical" evidence="11">
    <location>
        <begin position="91"/>
        <end position="112"/>
    </location>
</feature>
<accession>S5YGY6</accession>
<dbReference type="PANTHER" id="PTHR32196">
    <property type="entry name" value="ABC TRANSPORTER PERMEASE PROTEIN YPHD-RELATED-RELATED"/>
    <property type="match status" value="1"/>
</dbReference>
<dbReference type="Pfam" id="PF02653">
    <property type="entry name" value="BPD_transp_2"/>
    <property type="match status" value="1"/>
</dbReference>
<dbReference type="PATRIC" id="fig|1367847.3.peg.3667"/>
<dbReference type="KEGG" id="pami:JCM7686_pAMI4p042"/>
<keyword evidence="4" id="KW-1003">Cell membrane</keyword>
<keyword evidence="5" id="KW-0997">Cell inner membrane</keyword>
<feature type="transmembrane region" description="Helical" evidence="11">
    <location>
        <begin position="36"/>
        <end position="59"/>
    </location>
</feature>
<proteinExistence type="predicted"/>
<organism evidence="12 13">
    <name type="scientific">Paracoccus aminophilus JCM 7686</name>
    <dbReference type="NCBI Taxonomy" id="1367847"/>
    <lineage>
        <taxon>Bacteria</taxon>
        <taxon>Pseudomonadati</taxon>
        <taxon>Pseudomonadota</taxon>
        <taxon>Alphaproteobacteria</taxon>
        <taxon>Rhodobacterales</taxon>
        <taxon>Paracoccaceae</taxon>
        <taxon>Paracoccus</taxon>
    </lineage>
</organism>
<evidence type="ECO:0000256" key="10">
    <source>
        <dbReference type="ARBA" id="ARBA00039381"/>
    </source>
</evidence>
<dbReference type="InterPro" id="IPR001851">
    <property type="entry name" value="ABC_transp_permease"/>
</dbReference>
<comment type="subunit">
    <text evidence="2">The complex is composed of two ATP-binding proteins (LsrA), two transmembrane proteins (LsrC and LsrD) and a solute-binding protein (LsrB).</text>
</comment>
<evidence type="ECO:0000256" key="2">
    <source>
        <dbReference type="ARBA" id="ARBA00011262"/>
    </source>
</evidence>
<feature type="transmembrane region" description="Helical" evidence="11">
    <location>
        <begin position="12"/>
        <end position="30"/>
    </location>
</feature>
<feature type="transmembrane region" description="Helical" evidence="11">
    <location>
        <begin position="293"/>
        <end position="311"/>
    </location>
</feature>